<keyword evidence="1" id="KW-1133">Transmembrane helix</keyword>
<dbReference type="InterPro" id="IPR021279">
    <property type="entry name" value="DUF2721"/>
</dbReference>
<reference evidence="2 3" key="1">
    <citation type="submission" date="2016-10" db="EMBL/GenBank/DDBJ databases">
        <authorList>
            <person name="de Groot N.N."/>
        </authorList>
    </citation>
    <scope>NUCLEOTIDE SEQUENCE [LARGE SCALE GENOMIC DNA]</scope>
    <source>
        <strain evidence="2 3">DSM 21668</strain>
    </source>
</reference>
<gene>
    <name evidence="2" type="ORF">SAMN04488090_1382</name>
</gene>
<sequence>MATIELTLSTPALLFSTASLLLLGFTNRFTATAKVIRDLHAEYRTNPKSLNNIVLIEQIRSLQFRVRLIRNMQFLGVSSLFLSILCMIFIYLEYQSMAGWVFGTALFMQAGALAISVYEITISIEALKIELSDMEHVLGHQSTVRRLRDVLTWKNRKTNR</sequence>
<feature type="transmembrane region" description="Helical" evidence="1">
    <location>
        <begin position="98"/>
        <end position="118"/>
    </location>
</feature>
<dbReference type="RefSeq" id="WP_245689880.1">
    <property type="nucleotide sequence ID" value="NZ_FNGS01000002.1"/>
</dbReference>
<keyword evidence="1" id="KW-0812">Transmembrane</keyword>
<name>A0A1G9LES2_9BACT</name>
<dbReference type="AlphaFoldDB" id="A0A1G9LES2"/>
<evidence type="ECO:0000313" key="3">
    <source>
        <dbReference type="Proteomes" id="UP000198901"/>
    </source>
</evidence>
<feature type="transmembrane region" description="Helical" evidence="1">
    <location>
        <begin position="6"/>
        <end position="25"/>
    </location>
</feature>
<proteinExistence type="predicted"/>
<protein>
    <recommendedName>
        <fullName evidence="4">DUF2721 domain-containing protein</fullName>
    </recommendedName>
</protein>
<dbReference type="STRING" id="563176.SAMN04488090_1382"/>
<accession>A0A1G9LES2</accession>
<keyword evidence="3" id="KW-1185">Reference proteome</keyword>
<keyword evidence="1" id="KW-0472">Membrane</keyword>
<dbReference type="Proteomes" id="UP000198901">
    <property type="component" value="Unassembled WGS sequence"/>
</dbReference>
<evidence type="ECO:0000313" key="2">
    <source>
        <dbReference type="EMBL" id="SDL60267.1"/>
    </source>
</evidence>
<dbReference type="Pfam" id="PF11026">
    <property type="entry name" value="DUF2721"/>
    <property type="match status" value="1"/>
</dbReference>
<organism evidence="2 3">
    <name type="scientific">Siphonobacter aquaeclarae</name>
    <dbReference type="NCBI Taxonomy" id="563176"/>
    <lineage>
        <taxon>Bacteria</taxon>
        <taxon>Pseudomonadati</taxon>
        <taxon>Bacteroidota</taxon>
        <taxon>Cytophagia</taxon>
        <taxon>Cytophagales</taxon>
        <taxon>Cytophagaceae</taxon>
        <taxon>Siphonobacter</taxon>
    </lineage>
</organism>
<dbReference type="EMBL" id="FNGS01000002">
    <property type="protein sequence ID" value="SDL60267.1"/>
    <property type="molecule type" value="Genomic_DNA"/>
</dbReference>
<feature type="transmembrane region" description="Helical" evidence="1">
    <location>
        <begin position="74"/>
        <end position="92"/>
    </location>
</feature>
<evidence type="ECO:0000256" key="1">
    <source>
        <dbReference type="SAM" id="Phobius"/>
    </source>
</evidence>
<evidence type="ECO:0008006" key="4">
    <source>
        <dbReference type="Google" id="ProtNLM"/>
    </source>
</evidence>